<keyword evidence="3 5" id="KW-1133">Transmembrane helix</keyword>
<feature type="transmembrane region" description="Helical" evidence="5">
    <location>
        <begin position="33"/>
        <end position="55"/>
    </location>
</feature>
<dbReference type="GO" id="GO:0016765">
    <property type="term" value="F:transferase activity, transferring alkyl or aryl (other than methyl) groups"/>
    <property type="evidence" value="ECO:0007669"/>
    <property type="project" value="InterPro"/>
</dbReference>
<dbReference type="InterPro" id="IPR050475">
    <property type="entry name" value="Prenyltransferase_related"/>
</dbReference>
<dbReference type="GO" id="GO:0009234">
    <property type="term" value="P:menaquinone biosynthetic process"/>
    <property type="evidence" value="ECO:0007669"/>
    <property type="project" value="UniProtKB-UniPathway"/>
</dbReference>
<feature type="transmembrane region" description="Helical" evidence="5">
    <location>
        <begin position="256"/>
        <end position="277"/>
    </location>
</feature>
<dbReference type="Proteomes" id="UP000501240">
    <property type="component" value="Chromosome"/>
</dbReference>
<keyword evidence="4 5" id="KW-0472">Membrane</keyword>
<proteinExistence type="predicted"/>
<feature type="transmembrane region" description="Helical" evidence="5">
    <location>
        <begin position="154"/>
        <end position="172"/>
    </location>
</feature>
<evidence type="ECO:0000256" key="2">
    <source>
        <dbReference type="ARBA" id="ARBA00022692"/>
    </source>
</evidence>
<dbReference type="UniPathway" id="UPA00079"/>
<feature type="transmembrane region" description="Helical" evidence="5">
    <location>
        <begin position="209"/>
        <end position="226"/>
    </location>
</feature>
<reference evidence="6 7" key="1">
    <citation type="submission" date="2020-05" db="EMBL/GenBank/DDBJ databases">
        <title>Actinomadura verrucosospora NRRL-B18236 (PFL_A860) Genome sequencing and assembly.</title>
        <authorList>
            <person name="Samborskyy M."/>
        </authorList>
    </citation>
    <scope>NUCLEOTIDE SEQUENCE [LARGE SCALE GENOMIC DNA]</scope>
    <source>
        <strain evidence="6 7">NRRL:B18236</strain>
    </source>
</reference>
<dbReference type="InterPro" id="IPR000537">
    <property type="entry name" value="UbiA_prenyltransferase"/>
</dbReference>
<dbReference type="EMBL" id="CP053892">
    <property type="protein sequence ID" value="QKG26128.1"/>
    <property type="molecule type" value="Genomic_DNA"/>
</dbReference>
<evidence type="ECO:0000256" key="1">
    <source>
        <dbReference type="ARBA" id="ARBA00004141"/>
    </source>
</evidence>
<dbReference type="AlphaFoldDB" id="A0A7D4AU90"/>
<keyword evidence="2 5" id="KW-0812">Transmembrane</keyword>
<evidence type="ECO:0000313" key="7">
    <source>
        <dbReference type="Proteomes" id="UP000501240"/>
    </source>
</evidence>
<evidence type="ECO:0000256" key="3">
    <source>
        <dbReference type="ARBA" id="ARBA00022989"/>
    </source>
</evidence>
<protein>
    <submittedName>
        <fullName evidence="6">UbiA prenyltransferase</fullName>
    </submittedName>
</protein>
<accession>A0A7D4AU90</accession>
<gene>
    <name evidence="6" type="ORF">ACTIVE_7781</name>
</gene>
<organism evidence="6 7">
    <name type="scientific">Actinomadura verrucosospora</name>
    <dbReference type="NCBI Taxonomy" id="46165"/>
    <lineage>
        <taxon>Bacteria</taxon>
        <taxon>Bacillati</taxon>
        <taxon>Actinomycetota</taxon>
        <taxon>Actinomycetes</taxon>
        <taxon>Streptosporangiales</taxon>
        <taxon>Thermomonosporaceae</taxon>
        <taxon>Actinomadura</taxon>
    </lineage>
</organism>
<dbReference type="GO" id="GO:0016020">
    <property type="term" value="C:membrane"/>
    <property type="evidence" value="ECO:0007669"/>
    <property type="project" value="UniProtKB-SubCell"/>
</dbReference>
<feature type="transmembrane region" description="Helical" evidence="5">
    <location>
        <begin position="128"/>
        <end position="148"/>
    </location>
</feature>
<name>A0A7D4AU90_ACTVE</name>
<evidence type="ECO:0000313" key="6">
    <source>
        <dbReference type="EMBL" id="QKG26128.1"/>
    </source>
</evidence>
<feature type="transmembrane region" description="Helical" evidence="5">
    <location>
        <begin position="89"/>
        <end position="107"/>
    </location>
</feature>
<keyword evidence="6" id="KW-0808">Transferase</keyword>
<sequence length="336" mass="35962">MGARRGSLGGDGMRASQQRRHVPVRAAVRRSRVLVDLWLIARPAIWLVSLVPFYVGHLLATRWLIAGQDACAPMSGGCLEAVTPVLTGLVVWGPLVWLAVLAINDAFDLDGDLKNPRKDDAPLVEGRLSVRGALVAAHVTAAAALLVALTVRPAFALVTLGFLVLGWLYSVPPVRLKDRPGFDVATNAAGVGGFALLAGWTVVRPIEGFPWVMAVEGVLVATALYIPTTVTDYKADLASGYRTIAVRLGPRGAHRIGLAAWTASCALAVALAATGHVFPHRTLWTQAVSAPVLVWVYHRFLGRAREPGEVLHGIVVASWAFLVPYLVFALMYARVI</sequence>
<dbReference type="Gene3D" id="1.10.357.140">
    <property type="entry name" value="UbiA prenyltransferase"/>
    <property type="match status" value="1"/>
</dbReference>
<dbReference type="PANTHER" id="PTHR42723:SF1">
    <property type="entry name" value="CHLOROPHYLL SYNTHASE, CHLOROPLASTIC"/>
    <property type="match status" value="1"/>
</dbReference>
<dbReference type="Pfam" id="PF01040">
    <property type="entry name" value="UbiA"/>
    <property type="match status" value="1"/>
</dbReference>
<dbReference type="InterPro" id="IPR044878">
    <property type="entry name" value="UbiA_sf"/>
</dbReference>
<dbReference type="PANTHER" id="PTHR42723">
    <property type="entry name" value="CHLOROPHYLL SYNTHASE"/>
    <property type="match status" value="1"/>
</dbReference>
<feature type="transmembrane region" description="Helical" evidence="5">
    <location>
        <begin position="313"/>
        <end position="333"/>
    </location>
</feature>
<keyword evidence="7" id="KW-1185">Reference proteome</keyword>
<evidence type="ECO:0000256" key="5">
    <source>
        <dbReference type="SAM" id="Phobius"/>
    </source>
</evidence>
<comment type="subcellular location">
    <subcellularLocation>
        <location evidence="1">Membrane</location>
        <topology evidence="1">Multi-pass membrane protein</topology>
    </subcellularLocation>
</comment>
<feature type="transmembrane region" description="Helical" evidence="5">
    <location>
        <begin position="184"/>
        <end position="203"/>
    </location>
</feature>
<evidence type="ECO:0000256" key="4">
    <source>
        <dbReference type="ARBA" id="ARBA00023136"/>
    </source>
</evidence>